<protein>
    <submittedName>
        <fullName evidence="1">Uncharacterized protein</fullName>
    </submittedName>
</protein>
<dbReference type="RefSeq" id="WP_151425090.1">
    <property type="nucleotide sequence ID" value="NZ_WBJX01000008.1"/>
</dbReference>
<evidence type="ECO:0000313" key="1">
    <source>
        <dbReference type="EMBL" id="KAB1636119.1"/>
    </source>
</evidence>
<dbReference type="AlphaFoldDB" id="A0A7J5AXH8"/>
<dbReference type="Proteomes" id="UP000490386">
    <property type="component" value="Unassembled WGS sequence"/>
</dbReference>
<accession>A0A7J5AXH8</accession>
<evidence type="ECO:0000313" key="2">
    <source>
        <dbReference type="Proteomes" id="UP000490386"/>
    </source>
</evidence>
<proteinExistence type="predicted"/>
<comment type="caution">
    <text evidence="1">The sequence shown here is derived from an EMBL/GenBank/DDBJ whole genome shotgun (WGS) entry which is preliminary data.</text>
</comment>
<sequence length="106" mass="11923">MARLVQAPVTVEGKTYEPAMLDPLDMFDGWLAMLQWVTDGDVRAEVRHALEARTIREKEWAISHGRAQIRGTVTLKGDALSAERLASEVSIALLYMAQRATRKKAW</sequence>
<dbReference type="EMBL" id="WBJX01000008">
    <property type="protein sequence ID" value="KAB1636119.1"/>
    <property type="molecule type" value="Genomic_DNA"/>
</dbReference>
<keyword evidence="2" id="KW-1185">Reference proteome</keyword>
<name>A0A7J5AXH8_9MICO</name>
<gene>
    <name evidence="1" type="ORF">F8O03_17870</name>
</gene>
<reference evidence="1 2" key="1">
    <citation type="submission" date="2019-09" db="EMBL/GenBank/DDBJ databases">
        <title>Phylogeny of genus Pseudoclavibacter and closely related genus.</title>
        <authorList>
            <person name="Li Y."/>
        </authorList>
    </citation>
    <scope>NUCLEOTIDE SEQUENCE [LARGE SCALE GENOMIC DNA]</scope>
    <source>
        <strain evidence="1 2">THG-MD12</strain>
    </source>
</reference>
<organism evidence="1 2">
    <name type="scientific">Pseudoclavibacter terrae</name>
    <dbReference type="NCBI Taxonomy" id="1530195"/>
    <lineage>
        <taxon>Bacteria</taxon>
        <taxon>Bacillati</taxon>
        <taxon>Actinomycetota</taxon>
        <taxon>Actinomycetes</taxon>
        <taxon>Micrococcales</taxon>
        <taxon>Microbacteriaceae</taxon>
        <taxon>Pseudoclavibacter</taxon>
    </lineage>
</organism>